<dbReference type="InterPro" id="IPR044507">
    <property type="entry name" value="DltA-like"/>
</dbReference>
<dbReference type="PANTHER" id="PTHR45398:SF1">
    <property type="entry name" value="ENZYME, PUTATIVE (JCVI)-RELATED"/>
    <property type="match status" value="1"/>
</dbReference>
<dbReference type="SUPFAM" id="SSF56801">
    <property type="entry name" value="Acetyl-CoA synthetase-like"/>
    <property type="match status" value="1"/>
</dbReference>
<keyword evidence="4 7" id="KW-0067">ATP-binding</keyword>
<evidence type="ECO:0000313" key="10">
    <source>
        <dbReference type="EMBL" id="MDZ5758387.1"/>
    </source>
</evidence>
<dbReference type="NCBIfam" id="TIGR01733">
    <property type="entry name" value="AA-adenyl-dom"/>
    <property type="match status" value="1"/>
</dbReference>
<feature type="binding site" evidence="7">
    <location>
        <begin position="397"/>
        <end position="400"/>
    </location>
    <ligand>
        <name>ATP</name>
        <dbReference type="ChEBI" id="CHEBI:30616"/>
    </ligand>
</feature>
<evidence type="ECO:0000256" key="3">
    <source>
        <dbReference type="ARBA" id="ARBA00022741"/>
    </source>
</evidence>
<evidence type="ECO:0000256" key="6">
    <source>
        <dbReference type="ARBA" id="ARBA00061336"/>
    </source>
</evidence>
<dbReference type="Pfam" id="PF00501">
    <property type="entry name" value="AMP-binding"/>
    <property type="match status" value="1"/>
</dbReference>
<feature type="binding site" evidence="7">
    <location>
        <position position="304"/>
    </location>
    <ligand>
        <name>D-alanine</name>
        <dbReference type="ChEBI" id="CHEBI:57416"/>
    </ligand>
</feature>
<dbReference type="NCBIfam" id="TIGR01734">
    <property type="entry name" value="D-ala-DACP-lig"/>
    <property type="match status" value="1"/>
</dbReference>
<protein>
    <recommendedName>
        <fullName evidence="7">D-alanine--D-alanyl carrier protein ligase</fullName>
        <shortName evidence="7">DCL</shortName>
        <ecNumber evidence="7">6.2.1.54</ecNumber>
    </recommendedName>
    <alternativeName>
        <fullName evidence="7">D-alanine--poly(phosphoribitol) ligase subunit 1</fullName>
    </alternativeName>
    <alternativeName>
        <fullName evidence="7">D-alanine-activating enzyme</fullName>
        <shortName evidence="7">DAE</shortName>
    </alternativeName>
</protein>
<evidence type="ECO:0000259" key="9">
    <source>
        <dbReference type="Pfam" id="PF13193"/>
    </source>
</evidence>
<feature type="binding site" evidence="7">
    <location>
        <position position="495"/>
    </location>
    <ligand>
        <name>D-alanine</name>
        <dbReference type="ChEBI" id="CHEBI:57416"/>
    </ligand>
</feature>
<dbReference type="GO" id="GO:0005524">
    <property type="term" value="F:ATP binding"/>
    <property type="evidence" value="ECO:0007669"/>
    <property type="project" value="UniProtKB-KW"/>
</dbReference>
<comment type="subcellular location">
    <subcellularLocation>
        <location evidence="7">Cytoplasm</location>
    </subcellularLocation>
</comment>
<organism evidence="10 11">
    <name type="scientific">Carnobacterium maltaromaticum</name>
    <name type="common">Carnobacterium piscicola</name>
    <dbReference type="NCBI Taxonomy" id="2751"/>
    <lineage>
        <taxon>Bacteria</taxon>
        <taxon>Bacillati</taxon>
        <taxon>Bacillota</taxon>
        <taxon>Bacilli</taxon>
        <taxon>Lactobacillales</taxon>
        <taxon>Carnobacteriaceae</taxon>
        <taxon>Carnobacterium</taxon>
    </lineage>
</organism>
<feature type="domain" description="AMP-binding enzyme C-terminal" evidence="9">
    <location>
        <begin position="419"/>
        <end position="495"/>
    </location>
</feature>
<evidence type="ECO:0000256" key="7">
    <source>
        <dbReference type="HAMAP-Rule" id="MF_00593"/>
    </source>
</evidence>
<comment type="similarity">
    <text evidence="6 7">Belongs to the ATP-dependent AMP-binding enzyme family. DltA subfamily.</text>
</comment>
<dbReference type="Pfam" id="PF13193">
    <property type="entry name" value="AMP-binding_C"/>
    <property type="match status" value="1"/>
</dbReference>
<dbReference type="InterPro" id="IPR042099">
    <property type="entry name" value="ANL_N_sf"/>
</dbReference>
<dbReference type="GO" id="GO:0070395">
    <property type="term" value="P:lipoteichoic acid biosynthetic process"/>
    <property type="evidence" value="ECO:0007669"/>
    <property type="project" value="UniProtKB-UniRule"/>
</dbReference>
<dbReference type="Gene3D" id="3.40.50.12780">
    <property type="entry name" value="N-terminal domain of ligase-like"/>
    <property type="match status" value="1"/>
</dbReference>
<comment type="function">
    <text evidence="5 7">Catalyzes the first step in the D-alanylation of lipoteichoic acid (LTA), the activation of D-alanine and its transfer onto the D-alanyl carrier protein (Dcp) DltC. In an ATP-dependent two-step reaction, forms a high energy D-alanyl-AMP intermediate, followed by transfer of the D-alanyl residue as a thiol ester to the phosphopantheinyl prosthetic group of the Dcp. D-alanylation of LTA plays an important role in modulating the properties of the cell wall in Gram-positive bacteria, influencing the net charge of the cell wall.</text>
</comment>
<dbReference type="InterPro" id="IPR025110">
    <property type="entry name" value="AMP-bd_C"/>
</dbReference>
<dbReference type="FunFam" id="3.30.300.30:FF:000012">
    <property type="entry name" value="D-alanine--D-alanyl carrier protein ligase"/>
    <property type="match status" value="1"/>
</dbReference>
<evidence type="ECO:0000256" key="2">
    <source>
        <dbReference type="ARBA" id="ARBA00022598"/>
    </source>
</evidence>
<feature type="binding site" evidence="7">
    <location>
        <position position="495"/>
    </location>
    <ligand>
        <name>ATP</name>
        <dbReference type="ChEBI" id="CHEBI:30616"/>
    </ligand>
</feature>
<feature type="binding site" evidence="7">
    <location>
        <position position="386"/>
    </location>
    <ligand>
        <name>ATP</name>
        <dbReference type="ChEBI" id="CHEBI:30616"/>
    </ligand>
</feature>
<evidence type="ECO:0000259" key="8">
    <source>
        <dbReference type="Pfam" id="PF00501"/>
    </source>
</evidence>
<dbReference type="HAMAP" id="MF_00593">
    <property type="entry name" value="DltA"/>
    <property type="match status" value="1"/>
</dbReference>
<dbReference type="NCBIfam" id="NF003417">
    <property type="entry name" value="PRK04813.1"/>
    <property type="match status" value="1"/>
</dbReference>
<keyword evidence="3 7" id="KW-0547">Nucleotide-binding</keyword>
<sequence>MKQTIIQRLNDLAIADPTAICYEKAGKTYTYLDLKEQSDRIAVYFKSINLTPKSPILVFGGLEFEMVATFIGAIKAGHAYIPVDSHTPSERLEQIIAIAEPEVVVTLSELPHQLSEMTKEITAEELEGIRQTPTQKDLDANIAVKGSDNFYIIFTSGTTGAPKGVQISHDNLLSFSEWMLSDFDLIKGQRFLAQAPYSFDLSVMDLYPALLSGGTLVPLEKEITNNFKQLFEVLPTLKVNVWVSTPSFIDICLLDKNFSSEEYPGLTTFLFCGEELTNSTATLLMQRFPNAQIFNTYGPTEATVAVTQVQIKPETLSKYSRLPIGRVKSDTKIILVDENLKEVPPGQVGEMVITGPSVSKGYLNNPEKTTAAFYEIDGVGAYLTGDTGKYEGDLLFYQGRLDFQIKLHGYRIELEDIDHNIEQVSYVKAATVVPKLKEHKAHSLVAYVVAEPHEFEKEYQLTNAIKKELAPLIMDYMMPNKWIYVDQLPLTSNGKVDRKGLMNEVNK</sequence>
<feature type="binding site" evidence="7">
    <location>
        <begin position="155"/>
        <end position="156"/>
    </location>
    <ligand>
        <name>ATP</name>
        <dbReference type="ChEBI" id="CHEBI:30616"/>
    </ligand>
</feature>
<dbReference type="PROSITE" id="PS00455">
    <property type="entry name" value="AMP_BINDING"/>
    <property type="match status" value="1"/>
</dbReference>
<evidence type="ECO:0000313" key="11">
    <source>
        <dbReference type="Proteomes" id="UP001290462"/>
    </source>
</evidence>
<dbReference type="EMBL" id="JAVBVO010000003">
    <property type="protein sequence ID" value="MDZ5758387.1"/>
    <property type="molecule type" value="Genomic_DNA"/>
</dbReference>
<name>A0AAW9K4U0_CARML</name>
<feature type="binding site" evidence="7">
    <location>
        <begin position="295"/>
        <end position="300"/>
    </location>
    <ligand>
        <name>ATP</name>
        <dbReference type="ChEBI" id="CHEBI:30616"/>
    </ligand>
</feature>
<dbReference type="AlphaFoldDB" id="A0AAW9K4U0"/>
<dbReference type="GO" id="GO:0047473">
    <property type="term" value="F:D-alanine [D-alanyl carrier protein] ligase activity"/>
    <property type="evidence" value="ECO:0007669"/>
    <property type="project" value="UniProtKB-UniRule"/>
</dbReference>
<dbReference type="PANTHER" id="PTHR45398">
    <property type="match status" value="1"/>
</dbReference>
<keyword evidence="1 7" id="KW-0963">Cytoplasm</keyword>
<feature type="domain" description="AMP-dependent synthetase/ligase" evidence="8">
    <location>
        <begin position="17"/>
        <end position="363"/>
    </location>
</feature>
<reference evidence="10" key="1">
    <citation type="submission" date="2023-08" db="EMBL/GenBank/DDBJ databases">
        <title>Genomic characterization of piscicolin 126 produced by Carnobacterium maltaromaticum CM22 strain isolated from salmon (Salmo salar).</title>
        <authorList>
            <person name="Gonzalez-Gragera E."/>
            <person name="Garcia-Lopez J.D."/>
            <person name="Teso-Perez C."/>
            <person name="Gimenez-Hernandez I."/>
            <person name="Peralta-Sanchez J.M."/>
            <person name="Valdivia E."/>
            <person name="Montalban-Lopez M."/>
            <person name="Martin-Platero A.M."/>
            <person name="Banos A."/>
            <person name="Martinez-Bueno M."/>
        </authorList>
    </citation>
    <scope>NUCLEOTIDE SEQUENCE</scope>
    <source>
        <strain evidence="10">CM22</strain>
    </source>
</reference>
<evidence type="ECO:0000256" key="5">
    <source>
        <dbReference type="ARBA" id="ARBA00054605"/>
    </source>
</evidence>
<dbReference type="InterPro" id="IPR020845">
    <property type="entry name" value="AMP-binding_CS"/>
</dbReference>
<dbReference type="InterPro" id="IPR045851">
    <property type="entry name" value="AMP-bd_C_sf"/>
</dbReference>
<dbReference type="InterPro" id="IPR000873">
    <property type="entry name" value="AMP-dep_synth/lig_dom"/>
</dbReference>
<dbReference type="Proteomes" id="UP001290462">
    <property type="component" value="Unassembled WGS sequence"/>
</dbReference>
<accession>A0AAW9K4U0</accession>
<dbReference type="EC" id="6.2.1.54" evidence="7"/>
<feature type="binding site" evidence="7">
    <location>
        <position position="200"/>
    </location>
    <ligand>
        <name>D-alanine</name>
        <dbReference type="ChEBI" id="CHEBI:57416"/>
    </ligand>
</feature>
<comment type="caution">
    <text evidence="10">The sequence shown here is derived from an EMBL/GenBank/DDBJ whole genome shotgun (WGS) entry which is preliminary data.</text>
</comment>
<evidence type="ECO:0000256" key="1">
    <source>
        <dbReference type="ARBA" id="ARBA00022490"/>
    </source>
</evidence>
<gene>
    <name evidence="7 10" type="primary">dltA</name>
    <name evidence="10" type="ORF">RAK27_06895</name>
</gene>
<dbReference type="GO" id="GO:0005737">
    <property type="term" value="C:cytoplasm"/>
    <property type="evidence" value="ECO:0007669"/>
    <property type="project" value="UniProtKB-SubCell"/>
</dbReference>
<dbReference type="Gene3D" id="3.30.300.30">
    <property type="match status" value="1"/>
</dbReference>
<dbReference type="RefSeq" id="WP_322808757.1">
    <property type="nucleotide sequence ID" value="NZ_JAVBVO010000003.1"/>
</dbReference>
<dbReference type="InterPro" id="IPR010071">
    <property type="entry name" value="AA_adenyl_dom"/>
</dbReference>
<keyword evidence="2 7" id="KW-0436">Ligase</keyword>
<evidence type="ECO:0000256" key="4">
    <source>
        <dbReference type="ARBA" id="ARBA00022840"/>
    </source>
</evidence>
<comment type="catalytic activity">
    <reaction evidence="7">
        <text>holo-[D-alanyl-carrier protein] + D-alanine + ATP = D-alanyl-[D-alanyl-carrier protein] + AMP + diphosphate</text>
        <dbReference type="Rhea" id="RHEA:55132"/>
        <dbReference type="Rhea" id="RHEA-COMP:14102"/>
        <dbReference type="Rhea" id="RHEA-COMP:14103"/>
        <dbReference type="ChEBI" id="CHEBI:30616"/>
        <dbReference type="ChEBI" id="CHEBI:33019"/>
        <dbReference type="ChEBI" id="CHEBI:57416"/>
        <dbReference type="ChEBI" id="CHEBI:64479"/>
        <dbReference type="ChEBI" id="CHEBI:138620"/>
        <dbReference type="ChEBI" id="CHEBI:456215"/>
        <dbReference type="EC" id="6.2.1.54"/>
    </reaction>
</comment>
<dbReference type="InterPro" id="IPR010072">
    <property type="entry name" value="DltA"/>
</dbReference>
<proteinExistence type="inferred from homology"/>
<comment type="pathway">
    <text evidence="7">Cell wall biogenesis; lipoteichoic acid biosynthesis.</text>
</comment>
<dbReference type="CDD" id="cd05945">
    <property type="entry name" value="DltA"/>
    <property type="match status" value="1"/>
</dbReference>